<accession>A0A182IUX8</accession>
<dbReference type="AlphaFoldDB" id="A0A182IUX8"/>
<feature type="compositionally biased region" description="Pro residues" evidence="1">
    <location>
        <begin position="149"/>
        <end position="171"/>
    </location>
</feature>
<dbReference type="EnsemblMetazoa" id="AATE005956-RA">
    <property type="protein sequence ID" value="AATE005956-PA.1"/>
    <property type="gene ID" value="AATE005956"/>
</dbReference>
<protein>
    <submittedName>
        <fullName evidence="2">Uncharacterized protein</fullName>
    </submittedName>
</protein>
<dbReference type="VEuPathDB" id="VectorBase:AATE005956"/>
<proteinExistence type="predicted"/>
<feature type="region of interest" description="Disordered" evidence="1">
    <location>
        <begin position="148"/>
        <end position="171"/>
    </location>
</feature>
<name>A0A182IUX8_ANOAO</name>
<reference evidence="2" key="1">
    <citation type="submission" date="2022-08" db="UniProtKB">
        <authorList>
            <consortium name="EnsemblMetazoa"/>
        </authorList>
    </citation>
    <scope>IDENTIFICATION</scope>
    <source>
        <strain evidence="2">EBRO</strain>
    </source>
</reference>
<organism evidence="2">
    <name type="scientific">Anopheles atroparvus</name>
    <name type="common">European mosquito</name>
    <dbReference type="NCBI Taxonomy" id="41427"/>
    <lineage>
        <taxon>Eukaryota</taxon>
        <taxon>Metazoa</taxon>
        <taxon>Ecdysozoa</taxon>
        <taxon>Arthropoda</taxon>
        <taxon>Hexapoda</taxon>
        <taxon>Insecta</taxon>
        <taxon>Pterygota</taxon>
        <taxon>Neoptera</taxon>
        <taxon>Endopterygota</taxon>
        <taxon>Diptera</taxon>
        <taxon>Nematocera</taxon>
        <taxon>Culicoidea</taxon>
        <taxon>Culicidae</taxon>
        <taxon>Anophelinae</taxon>
        <taxon>Anopheles</taxon>
    </lineage>
</organism>
<evidence type="ECO:0000256" key="1">
    <source>
        <dbReference type="SAM" id="MobiDB-lite"/>
    </source>
</evidence>
<evidence type="ECO:0000313" key="2">
    <source>
        <dbReference type="EnsemblMetazoa" id="AATE005956-PA.1"/>
    </source>
</evidence>
<sequence>MAGTSPLTGRVAYEKMVHRVSDGECFPNSSQTTTTFVRPKRFPGHGVASPCKQVNARTERAMAASGRITFDRLARFDYATRKKNGSQQAMKLPMISPRMSVARFSFLRAIRRFSFSGSRGFGFGSAGSSSLHVLSVCLAAISCEMPAAGGPPPEPAPEPAPEPPVPAPSAPEPASMGWVVQWLPRPAGWPAWRAFALPLPKMGWQRRNLSGFTTAHRLITPESELDGSNSLTMSVSMPTESARPRAAVPDVDTASSDEMPLLLFRCCCCCCCIESGAGGACTFSVSLGSACGGWWWCWPGP</sequence>